<dbReference type="InterPro" id="IPR018060">
    <property type="entry name" value="HTH_AraC"/>
</dbReference>
<gene>
    <name evidence="5" type="ORF">HH216_14455</name>
</gene>
<evidence type="ECO:0000256" key="2">
    <source>
        <dbReference type="ARBA" id="ARBA00023125"/>
    </source>
</evidence>
<protein>
    <submittedName>
        <fullName evidence="5">AraC family transcriptional regulator</fullName>
    </submittedName>
</protein>
<feature type="domain" description="HTH araC/xylS-type" evidence="4">
    <location>
        <begin position="199"/>
        <end position="297"/>
    </location>
</feature>
<dbReference type="PRINTS" id="PR00032">
    <property type="entry name" value="HTHARAC"/>
</dbReference>
<dbReference type="GO" id="GO:0003700">
    <property type="term" value="F:DNA-binding transcription factor activity"/>
    <property type="evidence" value="ECO:0007669"/>
    <property type="project" value="InterPro"/>
</dbReference>
<dbReference type="SMART" id="SM00342">
    <property type="entry name" value="HTH_ARAC"/>
    <property type="match status" value="1"/>
</dbReference>
<keyword evidence="1" id="KW-0805">Transcription regulation</keyword>
<name>A0A7L5DQH9_9BACT</name>
<dbReference type="SUPFAM" id="SSF46689">
    <property type="entry name" value="Homeodomain-like"/>
    <property type="match status" value="1"/>
</dbReference>
<evidence type="ECO:0000256" key="3">
    <source>
        <dbReference type="ARBA" id="ARBA00023163"/>
    </source>
</evidence>
<keyword evidence="2" id="KW-0238">DNA-binding</keyword>
<evidence type="ECO:0000259" key="4">
    <source>
        <dbReference type="PROSITE" id="PS01124"/>
    </source>
</evidence>
<dbReference type="EMBL" id="CP051677">
    <property type="protein sequence ID" value="QJD79473.1"/>
    <property type="molecule type" value="Genomic_DNA"/>
</dbReference>
<dbReference type="PROSITE" id="PS01124">
    <property type="entry name" value="HTH_ARAC_FAMILY_2"/>
    <property type="match status" value="1"/>
</dbReference>
<proteinExistence type="predicted"/>
<keyword evidence="6" id="KW-1185">Reference proteome</keyword>
<dbReference type="KEGG" id="srho:HH216_14455"/>
<dbReference type="InterPro" id="IPR009057">
    <property type="entry name" value="Homeodomain-like_sf"/>
</dbReference>
<dbReference type="Pfam" id="PF02311">
    <property type="entry name" value="AraC_binding"/>
    <property type="match status" value="1"/>
</dbReference>
<dbReference type="SUPFAM" id="SSF51215">
    <property type="entry name" value="Regulatory protein AraC"/>
    <property type="match status" value="1"/>
</dbReference>
<dbReference type="PANTHER" id="PTHR43280">
    <property type="entry name" value="ARAC-FAMILY TRANSCRIPTIONAL REGULATOR"/>
    <property type="match status" value="1"/>
</dbReference>
<dbReference type="Proteomes" id="UP000501128">
    <property type="component" value="Chromosome"/>
</dbReference>
<dbReference type="Gene3D" id="1.10.10.60">
    <property type="entry name" value="Homeodomain-like"/>
    <property type="match status" value="1"/>
</dbReference>
<dbReference type="AlphaFoldDB" id="A0A7L5DQH9"/>
<reference evidence="5 6" key="1">
    <citation type="submission" date="2020-04" db="EMBL/GenBank/DDBJ databases">
        <title>Genome sequencing of novel species.</title>
        <authorList>
            <person name="Heo J."/>
            <person name="Kim S.-J."/>
            <person name="Kim J.-S."/>
            <person name="Hong S.-B."/>
            <person name="Kwon S.-W."/>
        </authorList>
    </citation>
    <scope>NUCLEOTIDE SEQUENCE [LARGE SCALE GENOMIC DNA]</scope>
    <source>
        <strain evidence="5 6">CJU-R4</strain>
    </source>
</reference>
<evidence type="ECO:0000313" key="5">
    <source>
        <dbReference type="EMBL" id="QJD79473.1"/>
    </source>
</evidence>
<accession>A0A7L5DQH9</accession>
<sequence>MAIKTYDTLAFLSRFMTPSTDLDAQLRPEPGQFFIVPLETMYRQVNRRVPPSRSLAHSCLLITGGAATMTIGFDTYTATAGELLFVPAGQVFSFGSDDVNEGYLLHIHPNLLLGRHAADVPTMEFEFLTPWGNLLVRPPADTFDALLLLTQRLLTIYQAQGIRSRPLIQSYLTTWLCEVAETYQPVSVTMQTAAYRLSHAFKTLLTAYVRTQHRVTDYASQLNITPNHLNKVVKETTGKSPTRWIDEALVLEAKVLLSQTADPVSTVADQLGFSDPSYFSRLFRRYEGVTPIEFRRMIDSSGS</sequence>
<dbReference type="InterPro" id="IPR014710">
    <property type="entry name" value="RmlC-like_jellyroll"/>
</dbReference>
<dbReference type="Gene3D" id="2.60.120.10">
    <property type="entry name" value="Jelly Rolls"/>
    <property type="match status" value="1"/>
</dbReference>
<evidence type="ECO:0000313" key="6">
    <source>
        <dbReference type="Proteomes" id="UP000501128"/>
    </source>
</evidence>
<dbReference type="PANTHER" id="PTHR43280:SF32">
    <property type="entry name" value="TRANSCRIPTIONAL REGULATORY PROTEIN"/>
    <property type="match status" value="1"/>
</dbReference>
<keyword evidence="3" id="KW-0804">Transcription</keyword>
<dbReference type="InterPro" id="IPR003313">
    <property type="entry name" value="AraC-bd"/>
</dbReference>
<dbReference type="InterPro" id="IPR020449">
    <property type="entry name" value="Tscrpt_reg_AraC-type_HTH"/>
</dbReference>
<dbReference type="InterPro" id="IPR037923">
    <property type="entry name" value="HTH-like"/>
</dbReference>
<dbReference type="GO" id="GO:0043565">
    <property type="term" value="F:sequence-specific DNA binding"/>
    <property type="evidence" value="ECO:0007669"/>
    <property type="project" value="InterPro"/>
</dbReference>
<dbReference type="Pfam" id="PF12833">
    <property type="entry name" value="HTH_18"/>
    <property type="match status" value="1"/>
</dbReference>
<dbReference type="RefSeq" id="WP_169551437.1">
    <property type="nucleotide sequence ID" value="NZ_CP051677.1"/>
</dbReference>
<evidence type="ECO:0000256" key="1">
    <source>
        <dbReference type="ARBA" id="ARBA00023015"/>
    </source>
</evidence>
<organism evidence="5 6">
    <name type="scientific">Spirosoma rhododendri</name>
    <dbReference type="NCBI Taxonomy" id="2728024"/>
    <lineage>
        <taxon>Bacteria</taxon>
        <taxon>Pseudomonadati</taxon>
        <taxon>Bacteroidota</taxon>
        <taxon>Cytophagia</taxon>
        <taxon>Cytophagales</taxon>
        <taxon>Cytophagaceae</taxon>
        <taxon>Spirosoma</taxon>
    </lineage>
</organism>